<organism evidence="1">
    <name type="scientific">Zea mays</name>
    <name type="common">Maize</name>
    <dbReference type="NCBI Taxonomy" id="4577"/>
    <lineage>
        <taxon>Eukaryota</taxon>
        <taxon>Viridiplantae</taxon>
        <taxon>Streptophyta</taxon>
        <taxon>Embryophyta</taxon>
        <taxon>Tracheophyta</taxon>
        <taxon>Spermatophyta</taxon>
        <taxon>Magnoliopsida</taxon>
        <taxon>Liliopsida</taxon>
        <taxon>Poales</taxon>
        <taxon>Poaceae</taxon>
        <taxon>PACMAD clade</taxon>
        <taxon>Panicoideae</taxon>
        <taxon>Andropogonodae</taxon>
        <taxon>Andropogoneae</taxon>
        <taxon>Tripsacinae</taxon>
        <taxon>Zea</taxon>
    </lineage>
</organism>
<sequence length="31" mass="3779">MQFKVAYHKDIVEPTPQYLKFIKYSSFTKKL</sequence>
<dbReference type="EMBL" id="CM007649">
    <property type="protein sequence ID" value="ONM31734.1"/>
    <property type="molecule type" value="Genomic_DNA"/>
</dbReference>
<proteinExistence type="predicted"/>
<protein>
    <submittedName>
        <fullName evidence="1">Sugars will eventually be exported transporter17a</fullName>
    </submittedName>
</protein>
<dbReference type="AlphaFoldDB" id="A0A1D6MRZ6"/>
<accession>A0A1D6MRZ6</accession>
<gene>
    <name evidence="1" type="ORF">ZEAMMB73_Zm00001d040656</name>
</gene>
<name>A0A1D6MRZ6_MAIZE</name>
<evidence type="ECO:0000313" key="1">
    <source>
        <dbReference type="EMBL" id="ONM31734.1"/>
    </source>
</evidence>
<reference evidence="1" key="1">
    <citation type="submission" date="2015-12" db="EMBL/GenBank/DDBJ databases">
        <title>Update maize B73 reference genome by single molecule sequencing technologies.</title>
        <authorList>
            <consortium name="Maize Genome Sequencing Project"/>
            <person name="Ware D."/>
        </authorList>
    </citation>
    <scope>NUCLEOTIDE SEQUENCE [LARGE SCALE GENOMIC DNA]</scope>
    <source>
        <tissue evidence="1">Seedling</tissue>
    </source>
</reference>